<evidence type="ECO:0000256" key="4">
    <source>
        <dbReference type="ARBA" id="ARBA00022771"/>
    </source>
</evidence>
<feature type="compositionally biased region" description="Polar residues" evidence="9">
    <location>
        <begin position="1"/>
        <end position="21"/>
    </location>
</feature>
<keyword evidence="4 8" id="KW-0863">Zinc-finger</keyword>
<reference evidence="12" key="3">
    <citation type="submission" date="2025-09" db="UniProtKB">
        <authorList>
            <consortium name="Ensembl"/>
        </authorList>
    </citation>
    <scope>IDENTIFICATION</scope>
</reference>
<dbReference type="Ensembl" id="ENSAPET00000033766.1">
    <property type="protein sequence ID" value="ENSAPEP00000032901.1"/>
    <property type="gene ID" value="ENSAPEG00000023278.1"/>
</dbReference>
<reference evidence="12 13" key="1">
    <citation type="submission" date="2018-03" db="EMBL/GenBank/DDBJ databases">
        <title>Finding Nemo's genes: A chromosome-scale reference assembly of the genome of the orange clownfish Amphiprion percula.</title>
        <authorList>
            <person name="Lehmann R."/>
        </authorList>
    </citation>
    <scope>NUCLEOTIDE SEQUENCE</scope>
</reference>
<dbReference type="InterPro" id="IPR050548">
    <property type="entry name" value="PcG_chromatin_remod_factors"/>
</dbReference>
<evidence type="ECO:0000256" key="3">
    <source>
        <dbReference type="ARBA" id="ARBA00022723"/>
    </source>
</evidence>
<proteinExistence type="predicted"/>
<evidence type="ECO:0000259" key="11">
    <source>
        <dbReference type="PROSITE" id="PS51024"/>
    </source>
</evidence>
<dbReference type="InterPro" id="IPR038603">
    <property type="entry name" value="Znf_FCS_sf"/>
</dbReference>
<dbReference type="Gene3D" id="3.30.60.160">
    <property type="match status" value="1"/>
</dbReference>
<dbReference type="Pfam" id="PF00536">
    <property type="entry name" value="SAM_1"/>
    <property type="match status" value="1"/>
</dbReference>
<reference evidence="12" key="2">
    <citation type="submission" date="2025-08" db="UniProtKB">
        <authorList>
            <consortium name="Ensembl"/>
        </authorList>
    </citation>
    <scope>IDENTIFICATION</scope>
</reference>
<keyword evidence="7" id="KW-0539">Nucleus</keyword>
<dbReference type="AlphaFoldDB" id="A0A3P8U7Z6"/>
<dbReference type="FunFam" id="1.10.150.50:FF:000011">
    <property type="entry name" value="Polyhomeotic-like protein 2 isoform 1"/>
    <property type="match status" value="1"/>
</dbReference>
<evidence type="ECO:0000259" key="10">
    <source>
        <dbReference type="PROSITE" id="PS50105"/>
    </source>
</evidence>
<dbReference type="InterPro" id="IPR013761">
    <property type="entry name" value="SAM/pointed_sf"/>
</dbReference>
<comment type="subcellular location">
    <subcellularLocation>
        <location evidence="1">Nucleus</location>
    </subcellularLocation>
</comment>
<dbReference type="GeneTree" id="ENSGT00940000154964"/>
<evidence type="ECO:0000313" key="12">
    <source>
        <dbReference type="Ensembl" id="ENSAPEP00000032901.1"/>
    </source>
</evidence>
<dbReference type="Pfam" id="PF21319">
    <property type="entry name" value="zf-FCS_1"/>
    <property type="match status" value="1"/>
</dbReference>
<evidence type="ECO:0000313" key="13">
    <source>
        <dbReference type="Proteomes" id="UP000265080"/>
    </source>
</evidence>
<dbReference type="Pfam" id="PF16616">
    <property type="entry name" value="PHC2_SAM_assoc"/>
    <property type="match status" value="1"/>
</dbReference>
<evidence type="ECO:0000256" key="6">
    <source>
        <dbReference type="ARBA" id="ARBA00023125"/>
    </source>
</evidence>
<protein>
    <submittedName>
        <fullName evidence="12">Polyhomeotic homolog 2b (Drosophila)</fullName>
    </submittedName>
</protein>
<sequence>MTSGNESEAPTVTGSTPQNGENKPPQAIVKPQVLTHVIEGFVIQEGAEPFPVCVSTPSLLYRQSNMMNNRAPHTLQSNTDSEPEDISQPEPKLTCEYCGWVDFAYTFKGTKRFCSMVCAKRYNVGCTKRIGLFRPERNKPKHAHTYSCCFTDVKKLSPSPQQTQGGSVSSPHPSQPSQEESSPCSDMSSYEEPPSPLSAASSGPLAPAPAPAQVPVHRQPSRASDQESCGGRDAPSLCQRFLPNDPTKWNVEEVYEFIRSLPGCQEIADEFRSQEIDGQALLLLKEDHLMSTMNIKLGPALKIFARINMLKDS</sequence>
<dbReference type="GO" id="GO:0008270">
    <property type="term" value="F:zinc ion binding"/>
    <property type="evidence" value="ECO:0007669"/>
    <property type="project" value="UniProtKB-KW"/>
</dbReference>
<dbReference type="Gene3D" id="1.10.150.50">
    <property type="entry name" value="Transcription Factor, Ets-1"/>
    <property type="match status" value="1"/>
</dbReference>
<feature type="region of interest" description="Disordered" evidence="9">
    <location>
        <begin position="70"/>
        <end position="89"/>
    </location>
</feature>
<dbReference type="PANTHER" id="PTHR12247:SF86">
    <property type="entry name" value="POLYHOMEOTIC-LIKE PROTEIN 2"/>
    <property type="match status" value="1"/>
</dbReference>
<keyword evidence="6" id="KW-0238">DNA-binding</keyword>
<dbReference type="GO" id="GO:0035102">
    <property type="term" value="C:PRC1 complex"/>
    <property type="evidence" value="ECO:0007669"/>
    <property type="project" value="TreeGrafter"/>
</dbReference>
<dbReference type="InterPro" id="IPR001660">
    <property type="entry name" value="SAM"/>
</dbReference>
<dbReference type="SMART" id="SM00454">
    <property type="entry name" value="SAM"/>
    <property type="match status" value="1"/>
</dbReference>
<name>A0A3P8U7Z6_AMPPE</name>
<feature type="compositionally biased region" description="Low complexity" evidence="9">
    <location>
        <begin position="167"/>
        <end position="205"/>
    </location>
</feature>
<dbReference type="GO" id="GO:0003682">
    <property type="term" value="F:chromatin binding"/>
    <property type="evidence" value="ECO:0007669"/>
    <property type="project" value="TreeGrafter"/>
</dbReference>
<dbReference type="SUPFAM" id="SSF47769">
    <property type="entry name" value="SAM/Pointed domain"/>
    <property type="match status" value="1"/>
</dbReference>
<dbReference type="GO" id="GO:0045892">
    <property type="term" value="P:negative regulation of DNA-templated transcription"/>
    <property type="evidence" value="ECO:0007669"/>
    <property type="project" value="TreeGrafter"/>
</dbReference>
<evidence type="ECO:0000256" key="8">
    <source>
        <dbReference type="PROSITE-ProRule" id="PRU00367"/>
    </source>
</evidence>
<keyword evidence="2" id="KW-0217">Developmental protein</keyword>
<evidence type="ECO:0000256" key="9">
    <source>
        <dbReference type="SAM" id="MobiDB-lite"/>
    </source>
</evidence>
<dbReference type="InterPro" id="IPR012313">
    <property type="entry name" value="Znf_FCS"/>
</dbReference>
<evidence type="ECO:0000256" key="1">
    <source>
        <dbReference type="ARBA" id="ARBA00004123"/>
    </source>
</evidence>
<dbReference type="Proteomes" id="UP000265080">
    <property type="component" value="Chromosome 6"/>
</dbReference>
<feature type="region of interest" description="Disordered" evidence="9">
    <location>
        <begin position="1"/>
        <end position="26"/>
    </location>
</feature>
<keyword evidence="3" id="KW-0479">Metal-binding</keyword>
<evidence type="ECO:0000256" key="7">
    <source>
        <dbReference type="ARBA" id="ARBA00023242"/>
    </source>
</evidence>
<dbReference type="CDD" id="cd09577">
    <property type="entry name" value="SAM_Ph1_2_3"/>
    <property type="match status" value="1"/>
</dbReference>
<feature type="domain" description="FCS-type" evidence="11">
    <location>
        <begin position="86"/>
        <end position="120"/>
    </location>
</feature>
<feature type="domain" description="SAM" evidence="10">
    <location>
        <begin position="249"/>
        <end position="313"/>
    </location>
</feature>
<feature type="region of interest" description="Disordered" evidence="9">
    <location>
        <begin position="158"/>
        <end position="237"/>
    </location>
</feature>
<organism evidence="12 13">
    <name type="scientific">Amphiprion percula</name>
    <name type="common">Orange clownfish</name>
    <name type="synonym">Lutjanus percula</name>
    <dbReference type="NCBI Taxonomy" id="161767"/>
    <lineage>
        <taxon>Eukaryota</taxon>
        <taxon>Metazoa</taxon>
        <taxon>Chordata</taxon>
        <taxon>Craniata</taxon>
        <taxon>Vertebrata</taxon>
        <taxon>Euteleostomi</taxon>
        <taxon>Actinopterygii</taxon>
        <taxon>Neopterygii</taxon>
        <taxon>Teleostei</taxon>
        <taxon>Neoteleostei</taxon>
        <taxon>Acanthomorphata</taxon>
        <taxon>Ovalentaria</taxon>
        <taxon>Pomacentridae</taxon>
        <taxon>Amphiprion</taxon>
    </lineage>
</organism>
<accession>A0A3P8U7Z6</accession>
<keyword evidence="5" id="KW-0862">Zinc</keyword>
<dbReference type="PROSITE" id="PS50105">
    <property type="entry name" value="SAM_DOMAIN"/>
    <property type="match status" value="1"/>
</dbReference>
<evidence type="ECO:0000256" key="5">
    <source>
        <dbReference type="ARBA" id="ARBA00022833"/>
    </source>
</evidence>
<evidence type="ECO:0000256" key="2">
    <source>
        <dbReference type="ARBA" id="ARBA00022473"/>
    </source>
</evidence>
<keyword evidence="13" id="KW-1185">Reference proteome</keyword>
<dbReference type="GO" id="GO:0003677">
    <property type="term" value="F:DNA binding"/>
    <property type="evidence" value="ECO:0007669"/>
    <property type="project" value="UniProtKB-KW"/>
</dbReference>
<dbReference type="PANTHER" id="PTHR12247">
    <property type="entry name" value="POLYCOMB GROUP PROTEIN"/>
    <property type="match status" value="1"/>
</dbReference>
<dbReference type="PROSITE" id="PS51024">
    <property type="entry name" value="ZF_FCS"/>
    <property type="match status" value="1"/>
</dbReference>
<dbReference type="GO" id="GO:0042393">
    <property type="term" value="F:histone binding"/>
    <property type="evidence" value="ECO:0007669"/>
    <property type="project" value="TreeGrafter"/>
</dbReference>